<dbReference type="RefSeq" id="WP_075976689.1">
    <property type="nucleotide sequence ID" value="NZ_MKQR01000021.1"/>
</dbReference>
<dbReference type="STRING" id="1193682.BJP25_26040"/>
<evidence type="ECO:0000256" key="1">
    <source>
        <dbReference type="SAM" id="Phobius"/>
    </source>
</evidence>
<accession>A0A1Q9LHZ4</accession>
<organism evidence="2 3">
    <name type="scientific">Actinokineospora bangkokensis</name>
    <dbReference type="NCBI Taxonomy" id="1193682"/>
    <lineage>
        <taxon>Bacteria</taxon>
        <taxon>Bacillati</taxon>
        <taxon>Actinomycetota</taxon>
        <taxon>Actinomycetes</taxon>
        <taxon>Pseudonocardiales</taxon>
        <taxon>Pseudonocardiaceae</taxon>
        <taxon>Actinokineospora</taxon>
    </lineage>
</organism>
<evidence type="ECO:0000313" key="3">
    <source>
        <dbReference type="Proteomes" id="UP000186040"/>
    </source>
</evidence>
<keyword evidence="1" id="KW-0472">Membrane</keyword>
<feature type="transmembrane region" description="Helical" evidence="1">
    <location>
        <begin position="42"/>
        <end position="63"/>
    </location>
</feature>
<evidence type="ECO:0000313" key="2">
    <source>
        <dbReference type="EMBL" id="OLR91620.1"/>
    </source>
</evidence>
<keyword evidence="3" id="KW-1185">Reference proteome</keyword>
<keyword evidence="1" id="KW-1133">Transmembrane helix</keyword>
<keyword evidence="1" id="KW-0812">Transmembrane</keyword>
<reference evidence="2 3" key="1">
    <citation type="submission" date="2016-10" db="EMBL/GenBank/DDBJ databases">
        <title>The Draft Genome Sequence of Actinokineospora bangkokensis 44EHWT reveals the biosynthetic pathway of antifungal compounds Thailandins with unusual extender unit butylmalonyl-CoA.</title>
        <authorList>
            <person name="Greule A."/>
            <person name="Intra B."/>
            <person name="Flemming S."/>
            <person name="Rommel M.G."/>
            <person name="Panbangred W."/>
            <person name="Bechthold A."/>
        </authorList>
    </citation>
    <scope>NUCLEOTIDE SEQUENCE [LARGE SCALE GENOMIC DNA]</scope>
    <source>
        <strain evidence="2 3">44EHW</strain>
    </source>
</reference>
<dbReference type="AlphaFoldDB" id="A0A1Q9LHZ4"/>
<dbReference type="Proteomes" id="UP000186040">
    <property type="component" value="Unassembled WGS sequence"/>
</dbReference>
<name>A0A1Q9LHZ4_9PSEU</name>
<comment type="caution">
    <text evidence="2">The sequence shown here is derived from an EMBL/GenBank/DDBJ whole genome shotgun (WGS) entry which is preliminary data.</text>
</comment>
<dbReference type="EMBL" id="MKQR01000021">
    <property type="protein sequence ID" value="OLR91620.1"/>
    <property type="molecule type" value="Genomic_DNA"/>
</dbReference>
<gene>
    <name evidence="2" type="ORF">BJP25_26040</name>
</gene>
<sequence length="67" mass="6569">MAATKSTTKTKGLFGVISSVAAATSAANGLRSARADGDKLALVNALGSAVVAVTGLLLAARALRGKR</sequence>
<proteinExistence type="predicted"/>
<protein>
    <submittedName>
        <fullName evidence="2">Uncharacterized protein</fullName>
    </submittedName>
</protein>